<name>A0A183KV85_9TREM</name>
<dbReference type="AlphaFoldDB" id="A0A183KV85"/>
<protein>
    <submittedName>
        <fullName evidence="1 3">Uncharacterized protein</fullName>
    </submittedName>
</protein>
<organism evidence="3">
    <name type="scientific">Schistosoma curassoni</name>
    <dbReference type="NCBI Taxonomy" id="6186"/>
    <lineage>
        <taxon>Eukaryota</taxon>
        <taxon>Metazoa</taxon>
        <taxon>Spiralia</taxon>
        <taxon>Lophotrochozoa</taxon>
        <taxon>Platyhelminthes</taxon>
        <taxon>Trematoda</taxon>
        <taxon>Digenea</taxon>
        <taxon>Strigeidida</taxon>
        <taxon>Schistosomatoidea</taxon>
        <taxon>Schistosomatidae</taxon>
        <taxon>Schistosoma</taxon>
    </lineage>
</organism>
<evidence type="ECO:0000313" key="3">
    <source>
        <dbReference type="WBParaSite" id="SCUD_0001898101-mRNA-1"/>
    </source>
</evidence>
<reference evidence="1 2" key="2">
    <citation type="submission" date="2018-11" db="EMBL/GenBank/DDBJ databases">
        <authorList>
            <consortium name="Pathogen Informatics"/>
        </authorList>
    </citation>
    <scope>NUCLEOTIDE SEQUENCE [LARGE SCALE GENOMIC DNA]</scope>
    <source>
        <strain evidence="1">Dakar</strain>
        <strain evidence="2">Dakar, Senegal</strain>
    </source>
</reference>
<evidence type="ECO:0000313" key="2">
    <source>
        <dbReference type="Proteomes" id="UP000279833"/>
    </source>
</evidence>
<sequence>MAKARYPSINKRTSILRGSPFCSTLRLQNMAIKSRRHS</sequence>
<dbReference type="Proteomes" id="UP000279833">
    <property type="component" value="Unassembled WGS sequence"/>
</dbReference>
<evidence type="ECO:0000313" key="1">
    <source>
        <dbReference type="EMBL" id="VDP67648.1"/>
    </source>
</evidence>
<accession>A0A183KV85</accession>
<dbReference type="WBParaSite" id="SCUD_0001898101-mRNA-1">
    <property type="protein sequence ID" value="SCUD_0001898101-mRNA-1"/>
    <property type="gene ID" value="SCUD_0001898101"/>
</dbReference>
<gene>
    <name evidence="1" type="ORF">SCUD_LOCUS18978</name>
</gene>
<keyword evidence="2" id="KW-1185">Reference proteome</keyword>
<proteinExistence type="predicted"/>
<reference evidence="3" key="1">
    <citation type="submission" date="2016-06" db="UniProtKB">
        <authorList>
            <consortium name="WormBaseParasite"/>
        </authorList>
    </citation>
    <scope>IDENTIFICATION</scope>
</reference>
<dbReference type="EMBL" id="UZAK01041797">
    <property type="protein sequence ID" value="VDP67648.1"/>
    <property type="molecule type" value="Genomic_DNA"/>
</dbReference>